<dbReference type="EMBL" id="CAXLJM020000039">
    <property type="protein sequence ID" value="CAL8108111.1"/>
    <property type="molecule type" value="Genomic_DNA"/>
</dbReference>
<protein>
    <submittedName>
        <fullName evidence="1">Uncharacterized protein</fullName>
    </submittedName>
</protein>
<dbReference type="Proteomes" id="UP001642540">
    <property type="component" value="Unassembled WGS sequence"/>
</dbReference>
<reference evidence="1 2" key="1">
    <citation type="submission" date="2024-08" db="EMBL/GenBank/DDBJ databases">
        <authorList>
            <person name="Cucini C."/>
            <person name="Frati F."/>
        </authorList>
    </citation>
    <scope>NUCLEOTIDE SEQUENCE [LARGE SCALE GENOMIC DNA]</scope>
</reference>
<proteinExistence type="predicted"/>
<comment type="caution">
    <text evidence="1">The sequence shown here is derived from an EMBL/GenBank/DDBJ whole genome shotgun (WGS) entry which is preliminary data.</text>
</comment>
<name>A0ABP1QM29_9HEXA</name>
<evidence type="ECO:0000313" key="2">
    <source>
        <dbReference type="Proteomes" id="UP001642540"/>
    </source>
</evidence>
<organism evidence="1 2">
    <name type="scientific">Orchesella dallaii</name>
    <dbReference type="NCBI Taxonomy" id="48710"/>
    <lineage>
        <taxon>Eukaryota</taxon>
        <taxon>Metazoa</taxon>
        <taxon>Ecdysozoa</taxon>
        <taxon>Arthropoda</taxon>
        <taxon>Hexapoda</taxon>
        <taxon>Collembola</taxon>
        <taxon>Entomobryomorpha</taxon>
        <taxon>Entomobryoidea</taxon>
        <taxon>Orchesellidae</taxon>
        <taxon>Orchesellinae</taxon>
        <taxon>Orchesella</taxon>
    </lineage>
</organism>
<accession>A0ABP1QM29</accession>
<evidence type="ECO:0000313" key="1">
    <source>
        <dbReference type="EMBL" id="CAL8108111.1"/>
    </source>
</evidence>
<sequence>MMRSELAKIPDVMMENVSTSKPSYGRFYEFWWSYLVYFPATYFEVRFLSMVQAGLVTFWKQWKFRVDTWNDTMNLARGPEPANVKPLSIDAGKIPRVQNSVRSPVFTNIDPGMGEA</sequence>
<keyword evidence="2" id="KW-1185">Reference proteome</keyword>
<gene>
    <name evidence="1" type="ORF">ODALV1_LOCUS12876</name>
</gene>